<feature type="transmembrane region" description="Helical" evidence="6">
    <location>
        <begin position="379"/>
        <end position="399"/>
    </location>
</feature>
<evidence type="ECO:0000256" key="1">
    <source>
        <dbReference type="ARBA" id="ARBA00004651"/>
    </source>
</evidence>
<evidence type="ECO:0000256" key="4">
    <source>
        <dbReference type="ARBA" id="ARBA00022989"/>
    </source>
</evidence>
<feature type="transmembrane region" description="Helical" evidence="6">
    <location>
        <begin position="184"/>
        <end position="205"/>
    </location>
</feature>
<reference evidence="7" key="2">
    <citation type="journal article" date="2015" name="Sci. Rep.">
        <title>Genetic analysis of capsular polysaccharide synthesis gene clusters in 79 capsular types of Klebsiella spp.</title>
        <authorList>
            <person name="Pan Y.J."/>
            <person name="Lin T.L."/>
            <person name="Chen C.T."/>
            <person name="Chen Y.Y."/>
            <person name="Hsieh P.F."/>
            <person name="Hsu C.R."/>
            <person name="Wu M.C."/>
            <person name="Wang J.T."/>
        </authorList>
    </citation>
    <scope>NUCLEOTIDE SEQUENCE</scope>
    <source>
        <strain evidence="7">1205</strain>
    </source>
</reference>
<feature type="transmembrane region" description="Helical" evidence="6">
    <location>
        <begin position="40"/>
        <end position="62"/>
    </location>
</feature>
<dbReference type="PANTHER" id="PTHR30250:SF26">
    <property type="entry name" value="PSMA PROTEIN"/>
    <property type="match status" value="1"/>
</dbReference>
<evidence type="ECO:0000256" key="6">
    <source>
        <dbReference type="SAM" id="Phobius"/>
    </source>
</evidence>
<feature type="transmembrane region" description="Helical" evidence="6">
    <location>
        <begin position="161"/>
        <end position="178"/>
    </location>
</feature>
<keyword evidence="3 6" id="KW-0812">Transmembrane</keyword>
<evidence type="ECO:0000256" key="3">
    <source>
        <dbReference type="ARBA" id="ARBA00022692"/>
    </source>
</evidence>
<feature type="transmembrane region" description="Helical" evidence="6">
    <location>
        <begin position="275"/>
        <end position="295"/>
    </location>
</feature>
<dbReference type="PANTHER" id="PTHR30250">
    <property type="entry name" value="PST FAMILY PREDICTED COLANIC ACID TRANSPORTER"/>
    <property type="match status" value="1"/>
</dbReference>
<gene>
    <name evidence="7" type="primary">wzx</name>
</gene>
<dbReference type="CDD" id="cd13128">
    <property type="entry name" value="MATE_Wzx_like"/>
    <property type="match status" value="1"/>
</dbReference>
<evidence type="ECO:0000256" key="5">
    <source>
        <dbReference type="ARBA" id="ARBA00023136"/>
    </source>
</evidence>
<dbReference type="Pfam" id="PF01943">
    <property type="entry name" value="Polysacc_synt"/>
    <property type="match status" value="1"/>
</dbReference>
<dbReference type="GO" id="GO:0005886">
    <property type="term" value="C:plasma membrane"/>
    <property type="evidence" value="ECO:0007669"/>
    <property type="project" value="UniProtKB-SubCell"/>
</dbReference>
<comment type="subcellular location">
    <subcellularLocation>
        <location evidence="1">Cell membrane</location>
        <topology evidence="1">Multi-pass membrane protein</topology>
    </subcellularLocation>
</comment>
<feature type="transmembrane region" description="Helical" evidence="6">
    <location>
        <begin position="316"/>
        <end position="335"/>
    </location>
</feature>
<sequence>MKKTNNNFLHNVSWNFVGFIFPVVTAILVIPFIIKNIGTERFGILTLIYSVIGYMNVFDFGLTRSITKQVVKYKELNKLNELASSILTGLSAIVVIILCVSFFFSLYASEITHKIFNPSTSDIEKEVRDSLYIISFCLPFVVSQSVFSGVMEAFGEFKKIATGKIPFSFLMYAVPFIVSLSSPSLISITISLCILRIVMAIFFYYMMNTTVIRICGFSTIKSAIRMDMGIELVKFGGWVSISNIIAPVMLYIDRFFIASLIGASVVAYYTTPYEVVSKVAIVAASVCGVLFPLLVKKIPSDIKYANKIYWRSFWGIFGILILPVCIGISCAHFILSTWINEQFAEQSKVIFCLFLIGFMIHGLIQPAFTWIQSSGKPQFTAFSHVFDLVLYVIYFPVFVKHYGVVGAAYSWVLRVTISFVVLNTLRYILYKVEVKKNA</sequence>
<dbReference type="InterPro" id="IPR002797">
    <property type="entry name" value="Polysacc_synth"/>
</dbReference>
<evidence type="ECO:0000313" key="7">
    <source>
        <dbReference type="EMBL" id="BAT24350.1"/>
    </source>
</evidence>
<feature type="transmembrane region" description="Helical" evidence="6">
    <location>
        <begin position="82"/>
        <end position="108"/>
    </location>
</feature>
<organism evidence="7">
    <name type="scientific">Klebsiella sp. 1205</name>
    <dbReference type="NCBI Taxonomy" id="1497840"/>
    <lineage>
        <taxon>Bacteria</taxon>
        <taxon>Pseudomonadati</taxon>
        <taxon>Pseudomonadota</taxon>
        <taxon>Gammaproteobacteria</taxon>
        <taxon>Enterobacterales</taxon>
        <taxon>Enterobacteriaceae</taxon>
        <taxon>Klebsiella/Raoultella group</taxon>
        <taxon>Klebsiella</taxon>
    </lineage>
</organism>
<keyword evidence="4 6" id="KW-1133">Transmembrane helix</keyword>
<feature type="transmembrane region" description="Helical" evidence="6">
    <location>
        <begin position="131"/>
        <end position="154"/>
    </location>
</feature>
<feature type="transmembrane region" description="Helical" evidence="6">
    <location>
        <begin position="12"/>
        <end position="34"/>
    </location>
</feature>
<protein>
    <submittedName>
        <fullName evidence="7">Putative O-antigen transporter</fullName>
    </submittedName>
</protein>
<dbReference type="InterPro" id="IPR050833">
    <property type="entry name" value="Poly_Biosynth_Transport"/>
</dbReference>
<proteinExistence type="predicted"/>
<keyword evidence="5 6" id="KW-0472">Membrane</keyword>
<dbReference type="AlphaFoldDB" id="A0A0P0YST1"/>
<reference evidence="7" key="1">
    <citation type="submission" date="2014-04" db="EMBL/GenBank/DDBJ databases">
        <authorList>
            <person name="Harrison E."/>
        </authorList>
    </citation>
    <scope>NUCLEOTIDE SEQUENCE</scope>
    <source>
        <strain evidence="7">1205</strain>
    </source>
</reference>
<name>A0A0P0YST1_9ENTR</name>
<feature type="transmembrane region" description="Helical" evidence="6">
    <location>
        <begin position="411"/>
        <end position="429"/>
    </location>
</feature>
<feature type="transmembrane region" description="Helical" evidence="6">
    <location>
        <begin position="347"/>
        <end position="367"/>
    </location>
</feature>
<dbReference type="EMBL" id="AB924608">
    <property type="protein sequence ID" value="BAT24350.1"/>
    <property type="molecule type" value="Genomic_DNA"/>
</dbReference>
<evidence type="ECO:0000256" key="2">
    <source>
        <dbReference type="ARBA" id="ARBA00022475"/>
    </source>
</evidence>
<keyword evidence="2" id="KW-1003">Cell membrane</keyword>
<accession>A0A0P0YST1</accession>